<feature type="region of interest" description="Disordered" evidence="1">
    <location>
        <begin position="167"/>
        <end position="196"/>
    </location>
</feature>
<protein>
    <submittedName>
        <fullName evidence="2">Uncharacterized protein</fullName>
    </submittedName>
</protein>
<dbReference type="RefSeq" id="WP_344636737.1">
    <property type="nucleotide sequence ID" value="NZ_BAAATR010000010.1"/>
</dbReference>
<dbReference type="Proteomes" id="UP001500305">
    <property type="component" value="Unassembled WGS sequence"/>
</dbReference>
<keyword evidence="3" id="KW-1185">Reference proteome</keyword>
<evidence type="ECO:0000313" key="3">
    <source>
        <dbReference type="Proteomes" id="UP001500305"/>
    </source>
</evidence>
<accession>A0ABN3DZL5</accession>
<organism evidence="2 3">
    <name type="scientific">Kitasatospora cystarginea</name>
    <dbReference type="NCBI Taxonomy" id="58350"/>
    <lineage>
        <taxon>Bacteria</taxon>
        <taxon>Bacillati</taxon>
        <taxon>Actinomycetota</taxon>
        <taxon>Actinomycetes</taxon>
        <taxon>Kitasatosporales</taxon>
        <taxon>Streptomycetaceae</taxon>
        <taxon>Kitasatospora</taxon>
    </lineage>
</organism>
<sequence length="250" mass="26738">MDELVQARHTVATALDVAADVIVGMKVEAIGELVLMAAAFVADQAAAVATFGAAEAAALLIEEGAKKPVNYLEQHLEQYIIGQVIEAAVDPLVEVVGRAVSGLVFQAAESALGVFGGGGGGSGFRIDPSALETHAQMMHDHAETVAGHAQAFQSKVAGVSFEVVHTQPERTTNRERHLHPLGDPRGSHRWRRSRDRRGLGLDRWRGSCNCWRQNGRGRGQTGAGRRTQSSGRHPVALREPIPLRACPRIA</sequence>
<feature type="region of interest" description="Disordered" evidence="1">
    <location>
        <begin position="211"/>
        <end position="241"/>
    </location>
</feature>
<name>A0ABN3DZL5_9ACTN</name>
<evidence type="ECO:0000256" key="1">
    <source>
        <dbReference type="SAM" id="MobiDB-lite"/>
    </source>
</evidence>
<gene>
    <name evidence="2" type="ORF">GCM10010430_28770</name>
</gene>
<evidence type="ECO:0000313" key="2">
    <source>
        <dbReference type="EMBL" id="GAA2245157.1"/>
    </source>
</evidence>
<feature type="compositionally biased region" description="Basic and acidic residues" evidence="1">
    <location>
        <begin position="167"/>
        <end position="186"/>
    </location>
</feature>
<comment type="caution">
    <text evidence="2">The sequence shown here is derived from an EMBL/GenBank/DDBJ whole genome shotgun (WGS) entry which is preliminary data.</text>
</comment>
<dbReference type="EMBL" id="BAAATR010000010">
    <property type="protein sequence ID" value="GAA2245157.1"/>
    <property type="molecule type" value="Genomic_DNA"/>
</dbReference>
<reference evidence="2 3" key="1">
    <citation type="journal article" date="2019" name="Int. J. Syst. Evol. Microbiol.">
        <title>The Global Catalogue of Microorganisms (GCM) 10K type strain sequencing project: providing services to taxonomists for standard genome sequencing and annotation.</title>
        <authorList>
            <consortium name="The Broad Institute Genomics Platform"/>
            <consortium name="The Broad Institute Genome Sequencing Center for Infectious Disease"/>
            <person name="Wu L."/>
            <person name="Ma J."/>
        </authorList>
    </citation>
    <scope>NUCLEOTIDE SEQUENCE [LARGE SCALE GENOMIC DNA]</scope>
    <source>
        <strain evidence="2 3">JCM 7356</strain>
    </source>
</reference>
<proteinExistence type="predicted"/>